<organism evidence="1 2">
    <name type="scientific">Akkermansia muciniphila</name>
    <dbReference type="NCBI Taxonomy" id="239935"/>
    <lineage>
        <taxon>Bacteria</taxon>
        <taxon>Pseudomonadati</taxon>
        <taxon>Verrucomicrobiota</taxon>
        <taxon>Verrucomicrobiia</taxon>
        <taxon>Verrucomicrobiales</taxon>
        <taxon>Akkermansiaceae</taxon>
        <taxon>Akkermansia</taxon>
    </lineage>
</organism>
<dbReference type="EMBL" id="PJKA01000006">
    <property type="protein sequence ID" value="PNC18836.1"/>
    <property type="molecule type" value="Genomic_DNA"/>
</dbReference>
<proteinExistence type="predicted"/>
<reference evidence="1 2" key="1">
    <citation type="journal article" date="2017" name="BMC Genomics">
        <title>Genome sequencing of 39 Akkermansia muciniphila isolates reveals its population structure, genomic and functional diverisity, and global distribution in mammalian gut microbiotas.</title>
        <authorList>
            <person name="Guo X."/>
            <person name="Li S."/>
            <person name="Zhang J."/>
            <person name="Wu F."/>
            <person name="Li X."/>
            <person name="Wu D."/>
            <person name="Zhang M."/>
            <person name="Ou Z."/>
            <person name="Jie Z."/>
            <person name="Yan Q."/>
            <person name="Li P."/>
            <person name="Yi J."/>
            <person name="Peng Y."/>
        </authorList>
    </citation>
    <scope>NUCLEOTIDE SEQUENCE [LARGE SCALE GENOMIC DNA]</scope>
    <source>
        <strain evidence="1 2">GP24</strain>
    </source>
</reference>
<accession>A0A2N8HEZ0</accession>
<dbReference type="AlphaFoldDB" id="A0A2N8HEZ0"/>
<evidence type="ECO:0000313" key="2">
    <source>
        <dbReference type="Proteomes" id="UP000236000"/>
    </source>
</evidence>
<protein>
    <submittedName>
        <fullName evidence="1">Uncharacterized protein</fullName>
    </submittedName>
</protein>
<sequence>MVWLLKYYVIMKKYILMTMCLFCSISCTFMEGKKNEIKTTFHESREDYKHKENRESDIDKVVSDIMQNERNGMNVDGLIHDFKMNITQKAQRLYGDDFLKIRPGRYMSFDFLNKEMKAANKDDKDIYIRVNPLLPEEINFTPFVVKYNRNIDFLLLAE</sequence>
<dbReference type="Proteomes" id="UP000236000">
    <property type="component" value="Unassembled WGS sequence"/>
</dbReference>
<evidence type="ECO:0000313" key="1">
    <source>
        <dbReference type="EMBL" id="PNC18836.1"/>
    </source>
</evidence>
<comment type="caution">
    <text evidence="1">The sequence shown here is derived from an EMBL/GenBank/DDBJ whole genome shotgun (WGS) entry which is preliminary data.</text>
</comment>
<gene>
    <name evidence="1" type="ORF">CXU22_03300</name>
</gene>
<name>A0A2N8HEZ0_9BACT</name>